<protein>
    <submittedName>
        <fullName evidence="2">Uncharacterized protein</fullName>
    </submittedName>
</protein>
<feature type="region of interest" description="Disordered" evidence="1">
    <location>
        <begin position="1"/>
        <end position="23"/>
    </location>
</feature>
<accession>D9WDH1</accession>
<proteinExistence type="predicted"/>
<sequence length="174" mass="20003">RQWQGRRRVQQDLRYSHSRKPRTVTHPACRAHGHWHHLGVGKGRRRRHWRDHSHHLQTAHHRYRATWRRPRSGRGLRMGASWAGCPRRCSGRTITASQFPWSLAFADGTRAEVTGLNGGDFPKPEFPTDDATVKVGDCIRGKIPIPVPPASRPERIVYAPEGLDEPVEWTVPKR</sequence>
<reference evidence="2 3" key="1">
    <citation type="submission" date="2009-02" db="EMBL/GenBank/DDBJ databases">
        <title>Annotation of Streptomyces hygroscopicus strain ATCC 53653.</title>
        <authorList>
            <consortium name="The Broad Institute Genome Sequencing Platform"/>
            <consortium name="Broad Institute Microbial Sequencing Center"/>
            <person name="Fischbach M."/>
            <person name="Godfrey P."/>
            <person name="Ward D."/>
            <person name="Young S."/>
            <person name="Zeng Q."/>
            <person name="Koehrsen M."/>
            <person name="Alvarado L."/>
            <person name="Berlin A.M."/>
            <person name="Bochicchio J."/>
            <person name="Borenstein D."/>
            <person name="Chapman S.B."/>
            <person name="Chen Z."/>
            <person name="Engels R."/>
            <person name="Freedman E."/>
            <person name="Gellesch M."/>
            <person name="Goldberg J."/>
            <person name="Griggs A."/>
            <person name="Gujja S."/>
            <person name="Heilman E.R."/>
            <person name="Heiman D.I."/>
            <person name="Hepburn T.A."/>
            <person name="Howarth C."/>
            <person name="Jen D."/>
            <person name="Larson L."/>
            <person name="Lewis B."/>
            <person name="Mehta T."/>
            <person name="Park D."/>
            <person name="Pearson M."/>
            <person name="Richards J."/>
            <person name="Roberts A."/>
            <person name="Saif S."/>
            <person name="Shea T.D."/>
            <person name="Shenoy N."/>
            <person name="Sisk P."/>
            <person name="Stolte C."/>
            <person name="Sykes S.N."/>
            <person name="Thomson T."/>
            <person name="Walk T."/>
            <person name="White J."/>
            <person name="Yandava C."/>
            <person name="Straight P."/>
            <person name="Clardy J."/>
            <person name="Hung D."/>
            <person name="Kolter R."/>
            <person name="Mekalanos J."/>
            <person name="Walker S."/>
            <person name="Walsh C.T."/>
            <person name="Wieland-Brown L.C."/>
            <person name="Haas B."/>
            <person name="Nusbaum C."/>
            <person name="Birren B."/>
        </authorList>
    </citation>
    <scope>NUCLEOTIDE SEQUENCE [LARGE SCALE GENOMIC DNA]</scope>
    <source>
        <strain evidence="2 3">ATCC 53653</strain>
    </source>
</reference>
<evidence type="ECO:0000313" key="3">
    <source>
        <dbReference type="Proteomes" id="UP000003963"/>
    </source>
</evidence>
<dbReference type="AlphaFoldDB" id="D9WDH1"/>
<gene>
    <name evidence="2" type="ORF">SSOG_06892</name>
</gene>
<keyword evidence="3" id="KW-1185">Reference proteome</keyword>
<organism evidence="2 3">
    <name type="scientific">Streptomyces himastatinicus ATCC 53653</name>
    <dbReference type="NCBI Taxonomy" id="457427"/>
    <lineage>
        <taxon>Bacteria</taxon>
        <taxon>Bacillati</taxon>
        <taxon>Actinomycetota</taxon>
        <taxon>Actinomycetes</taxon>
        <taxon>Kitasatosporales</taxon>
        <taxon>Streptomycetaceae</taxon>
        <taxon>Streptomyces</taxon>
        <taxon>Streptomyces violaceusniger group</taxon>
    </lineage>
</organism>
<evidence type="ECO:0000256" key="1">
    <source>
        <dbReference type="SAM" id="MobiDB-lite"/>
    </source>
</evidence>
<evidence type="ECO:0000313" key="2">
    <source>
        <dbReference type="EMBL" id="EFL27178.1"/>
    </source>
</evidence>
<feature type="non-terminal residue" evidence="2">
    <location>
        <position position="1"/>
    </location>
</feature>
<dbReference type="HOGENOM" id="CLU_1543427_0_0_11"/>
<dbReference type="Proteomes" id="UP000003963">
    <property type="component" value="Unassembled WGS sequence"/>
</dbReference>
<name>D9WDH1_9ACTN</name>
<dbReference type="EMBL" id="GG657754">
    <property type="protein sequence ID" value="EFL27178.1"/>
    <property type="molecule type" value="Genomic_DNA"/>
</dbReference>